<evidence type="ECO:0000313" key="6">
    <source>
        <dbReference type="Proteomes" id="UP000654604"/>
    </source>
</evidence>
<feature type="region of interest" description="Disordered" evidence="1">
    <location>
        <begin position="416"/>
        <end position="471"/>
    </location>
</feature>
<feature type="compositionally biased region" description="Polar residues" evidence="1">
    <location>
        <begin position="416"/>
        <end position="432"/>
    </location>
</feature>
<comment type="caution">
    <text evidence="5">The sequence shown here is derived from an EMBL/GenBank/DDBJ whole genome shotgun (WGS) entry which is preliminary data.</text>
</comment>
<keyword evidence="2" id="KW-0812">Transmembrane</keyword>
<dbReference type="InterPro" id="IPR055396">
    <property type="entry name" value="DUF7088"/>
</dbReference>
<name>A0ABR9UZW7_9CHRO</name>
<feature type="transmembrane region" description="Helical" evidence="2">
    <location>
        <begin position="538"/>
        <end position="560"/>
    </location>
</feature>
<organism evidence="5 6">
    <name type="scientific">Cyanobacterium stanieri LEGE 03274</name>
    <dbReference type="NCBI Taxonomy" id="1828756"/>
    <lineage>
        <taxon>Bacteria</taxon>
        <taxon>Bacillati</taxon>
        <taxon>Cyanobacteriota</taxon>
        <taxon>Cyanophyceae</taxon>
        <taxon>Oscillatoriophycideae</taxon>
        <taxon>Chroococcales</taxon>
        <taxon>Geminocystaceae</taxon>
        <taxon>Cyanobacterium</taxon>
    </lineage>
</organism>
<feature type="compositionally biased region" description="Pro residues" evidence="1">
    <location>
        <begin position="452"/>
        <end position="463"/>
    </location>
</feature>
<dbReference type="EMBL" id="JADEWC010000001">
    <property type="protein sequence ID" value="MBE9221185.1"/>
    <property type="molecule type" value="Genomic_DNA"/>
</dbReference>
<evidence type="ECO:0000259" key="4">
    <source>
        <dbReference type="Pfam" id="PF23357"/>
    </source>
</evidence>
<evidence type="ECO:0000259" key="3">
    <source>
        <dbReference type="Pfam" id="PF09822"/>
    </source>
</evidence>
<feature type="domain" description="DUF7088" evidence="4">
    <location>
        <begin position="99"/>
        <end position="168"/>
    </location>
</feature>
<sequence length="564" mass="62311">MKNYKLYLSFIGIFLLSAGVIVSFLSETASLVGFIVLGLGVLVLGFVVISYLYQNKGFWAMRSTEATTNALVSTGSVILILGVINYLGINYSWRVDLTENQIFTLSPESRELVSNLDEPLRVYVFDSPANPNDRTLLEDYQRNNNLFEYEFVDPQIRFSLAQEFGVQRKGDVYIEKGNQRQLVQTVSPNSRLTETALTNAIATIQRTEQPIVYILQGHGEPTLEEGENSFSQAITNLTDRGYVVQGLNLTTTPLVPPNADVLIMGSGTRELLEGEVRAIEKFVNNGGSLLVMYDAQSPVSLNPLFVEWGIVLHDGLIVDGSGTGDVFGLGPSVTFVVDYGNHPITSNFDNGISIFPFARAILTTQEENITPNPLLLTNPQTWAENDLTQDTIEFNPQEDLPGPLNVGVALVRENPDAQTESNTQTPENTPPATSESENETSQEEDLSQGDLPQPPPINEPNPVPIQENNIPELPPETRMVVIGNSTFATNGWFSQQLNSDIWLNSIAWLSGADESELSISPKLPNNRRLNIENIHVTLISWLALFIIPALGFGASILIWWRRSK</sequence>
<feature type="compositionally biased region" description="Acidic residues" evidence="1">
    <location>
        <begin position="436"/>
        <end position="447"/>
    </location>
</feature>
<keyword evidence="6" id="KW-1185">Reference proteome</keyword>
<feature type="transmembrane region" description="Helical" evidence="2">
    <location>
        <begin position="7"/>
        <end position="25"/>
    </location>
</feature>
<evidence type="ECO:0000256" key="2">
    <source>
        <dbReference type="SAM" id="Phobius"/>
    </source>
</evidence>
<dbReference type="Proteomes" id="UP000654604">
    <property type="component" value="Unassembled WGS sequence"/>
</dbReference>
<gene>
    <name evidence="5" type="ORF">IQ215_00595</name>
</gene>
<dbReference type="Pfam" id="PF23357">
    <property type="entry name" value="DUF7088"/>
    <property type="match status" value="1"/>
</dbReference>
<evidence type="ECO:0000313" key="5">
    <source>
        <dbReference type="EMBL" id="MBE9221185.1"/>
    </source>
</evidence>
<keyword evidence="2" id="KW-1133">Transmembrane helix</keyword>
<evidence type="ECO:0000256" key="1">
    <source>
        <dbReference type="SAM" id="MobiDB-lite"/>
    </source>
</evidence>
<feature type="domain" description="ABC-type uncharacterised transport system" evidence="3">
    <location>
        <begin position="210"/>
        <end position="427"/>
    </location>
</feature>
<accession>A0ABR9UZW7</accession>
<dbReference type="InterPro" id="IPR029062">
    <property type="entry name" value="Class_I_gatase-like"/>
</dbReference>
<proteinExistence type="predicted"/>
<dbReference type="Pfam" id="PF09822">
    <property type="entry name" value="ABC_transp_aux"/>
    <property type="match status" value="1"/>
</dbReference>
<dbReference type="RefSeq" id="WP_193799383.1">
    <property type="nucleotide sequence ID" value="NZ_JADEWC010000001.1"/>
</dbReference>
<protein>
    <submittedName>
        <fullName evidence="5">Gldg family protein</fullName>
    </submittedName>
</protein>
<reference evidence="5 6" key="1">
    <citation type="submission" date="2020-10" db="EMBL/GenBank/DDBJ databases">
        <authorList>
            <person name="Castelo-Branco R."/>
            <person name="Eusebio N."/>
            <person name="Adriana R."/>
            <person name="Vieira A."/>
            <person name="Brugerolle De Fraissinette N."/>
            <person name="Rezende De Castro R."/>
            <person name="Schneider M.P."/>
            <person name="Vasconcelos V."/>
            <person name="Leao P.N."/>
        </authorList>
    </citation>
    <scope>NUCLEOTIDE SEQUENCE [LARGE SCALE GENOMIC DNA]</scope>
    <source>
        <strain evidence="5 6">LEGE 03274</strain>
    </source>
</reference>
<dbReference type="InterPro" id="IPR019196">
    <property type="entry name" value="ABC_transp_unknown"/>
</dbReference>
<dbReference type="SUPFAM" id="SSF52317">
    <property type="entry name" value="Class I glutamine amidotransferase-like"/>
    <property type="match status" value="1"/>
</dbReference>
<keyword evidence="2" id="KW-0472">Membrane</keyword>
<feature type="transmembrane region" description="Helical" evidence="2">
    <location>
        <begin position="31"/>
        <end position="54"/>
    </location>
</feature>
<feature type="transmembrane region" description="Helical" evidence="2">
    <location>
        <begin position="66"/>
        <end position="88"/>
    </location>
</feature>